<proteinExistence type="predicted"/>
<comment type="caution">
    <text evidence="3">The sequence shown here is derived from an EMBL/GenBank/DDBJ whole genome shotgun (WGS) entry which is preliminary data.</text>
</comment>
<dbReference type="EMBL" id="JAACJK010000001">
    <property type="protein sequence ID" value="KAF5342278.1"/>
    <property type="molecule type" value="Genomic_DNA"/>
</dbReference>
<dbReference type="SUPFAM" id="SSF52540">
    <property type="entry name" value="P-loop containing nucleoside triphosphate hydrolases"/>
    <property type="match status" value="2"/>
</dbReference>
<keyword evidence="4" id="KW-1185">Reference proteome</keyword>
<dbReference type="InterPro" id="IPR027417">
    <property type="entry name" value="P-loop_NTPase"/>
</dbReference>
<dbReference type="OrthoDB" id="8954335at2759"/>
<dbReference type="Gene3D" id="3.40.50.300">
    <property type="entry name" value="P-loop containing nucleotide triphosphate hydrolases"/>
    <property type="match status" value="1"/>
</dbReference>
<name>A0A8H5CK39_9AGAR</name>
<accession>A0A8H5CK39</accession>
<feature type="coiled-coil region" evidence="1">
    <location>
        <begin position="319"/>
        <end position="399"/>
    </location>
</feature>
<dbReference type="AlphaFoldDB" id="A0A8H5CK39"/>
<feature type="region of interest" description="Disordered" evidence="2">
    <location>
        <begin position="261"/>
        <end position="280"/>
    </location>
</feature>
<organism evidence="3 4">
    <name type="scientific">Ephemerocybe angulata</name>
    <dbReference type="NCBI Taxonomy" id="980116"/>
    <lineage>
        <taxon>Eukaryota</taxon>
        <taxon>Fungi</taxon>
        <taxon>Dikarya</taxon>
        <taxon>Basidiomycota</taxon>
        <taxon>Agaricomycotina</taxon>
        <taxon>Agaricomycetes</taxon>
        <taxon>Agaricomycetidae</taxon>
        <taxon>Agaricales</taxon>
        <taxon>Agaricineae</taxon>
        <taxon>Psathyrellaceae</taxon>
        <taxon>Ephemerocybe</taxon>
    </lineage>
</organism>
<evidence type="ECO:0000256" key="2">
    <source>
        <dbReference type="SAM" id="MobiDB-lite"/>
    </source>
</evidence>
<evidence type="ECO:0000313" key="4">
    <source>
        <dbReference type="Proteomes" id="UP000541558"/>
    </source>
</evidence>
<gene>
    <name evidence="3" type="ORF">D9611_001821</name>
</gene>
<protein>
    <recommendedName>
        <fullName evidence="5">G domain-containing protein</fullName>
    </recommendedName>
</protein>
<evidence type="ECO:0000256" key="1">
    <source>
        <dbReference type="SAM" id="Coils"/>
    </source>
</evidence>
<dbReference type="CDD" id="cd00882">
    <property type="entry name" value="Ras_like_GTPase"/>
    <property type="match status" value="1"/>
</dbReference>
<dbReference type="Proteomes" id="UP000541558">
    <property type="component" value="Unassembled WGS sequence"/>
</dbReference>
<evidence type="ECO:0008006" key="5">
    <source>
        <dbReference type="Google" id="ProtNLM"/>
    </source>
</evidence>
<reference evidence="3 4" key="1">
    <citation type="journal article" date="2020" name="ISME J.">
        <title>Uncovering the hidden diversity of litter-decomposition mechanisms in mushroom-forming fungi.</title>
        <authorList>
            <person name="Floudas D."/>
            <person name="Bentzer J."/>
            <person name="Ahren D."/>
            <person name="Johansson T."/>
            <person name="Persson P."/>
            <person name="Tunlid A."/>
        </authorList>
    </citation>
    <scope>NUCLEOTIDE SEQUENCE [LARGE SCALE GENOMIC DNA]</scope>
    <source>
        <strain evidence="3 4">CBS 175.51</strain>
    </source>
</reference>
<evidence type="ECO:0000313" key="3">
    <source>
        <dbReference type="EMBL" id="KAF5342278.1"/>
    </source>
</evidence>
<sequence length="468" mass="51597">MSYLFENRTLRHELQVGRKEAIIAVIGPTGSGKSSLERDYQFINTASGTLAMAIGNEHSSCTRTVESALPFEFEGRAVTLIDTPGIDDTTLCSDVDVMRMLVTFLESNYTGKKVTGIIYMHRISDIGGGISLRCLRTLRALLGDSEFTGVVILASRTEGLILDAEEVGKSRQHQLEPNSTPFERILDKGGQKAQHNGSMASAHRVLKYLIHKDPEMLQRSPNYIEAGAAKDKVTPVLEEQSKASFHKSLEMRPRKKNMIETASGADGGARGLAEPKKRRSVGMEAVRLDINGPVATDFREAKRTRKPVSEMAPMYDEVAKALAEQTKRHLADMEALRRQHNGEMAAKEQEAKQAIALEAKVSKLQEELSFIKSQSQKVVSQLQKDIEGLEERLKMAEAGSTQRGRQRNLDPYSKRIGELEVLIRTGTNLSKERQAAIGRQIAALKKESDAGGKVSPVSLSLAKFFGFS</sequence>
<keyword evidence="1" id="KW-0175">Coiled coil</keyword>